<dbReference type="EMBL" id="CP001823">
    <property type="protein sequence ID" value="ACZ39283.1"/>
    <property type="molecule type" value="Genomic_DNA"/>
</dbReference>
<evidence type="ECO:0000256" key="8">
    <source>
        <dbReference type="ARBA" id="ARBA00023204"/>
    </source>
</evidence>
<evidence type="ECO:0000256" key="9">
    <source>
        <dbReference type="SAM" id="Coils"/>
    </source>
</evidence>
<organism evidence="12 13">
    <name type="scientific">Sphaerobacter thermophilus (strain ATCC 49802 / DSM 20745 / KCCM 41009 / NCIMB 13125 / S 6022)</name>
    <dbReference type="NCBI Taxonomy" id="479434"/>
    <lineage>
        <taxon>Bacteria</taxon>
        <taxon>Pseudomonadati</taxon>
        <taxon>Thermomicrobiota</taxon>
        <taxon>Thermomicrobia</taxon>
        <taxon>Sphaerobacterales</taxon>
        <taxon>Sphaerobacterineae</taxon>
        <taxon>Sphaerobacteraceae</taxon>
        <taxon>Sphaerobacter</taxon>
    </lineage>
</organism>
<dbReference type="Pfam" id="PF13558">
    <property type="entry name" value="SbcC_Walker_B"/>
    <property type="match status" value="1"/>
</dbReference>
<dbReference type="Pfam" id="PF13476">
    <property type="entry name" value="AAA_23"/>
    <property type="match status" value="1"/>
</dbReference>
<dbReference type="Gene3D" id="1.10.287.510">
    <property type="entry name" value="Helix hairpin bin"/>
    <property type="match status" value="1"/>
</dbReference>
<keyword evidence="3" id="KW-0227">DNA damage</keyword>
<dbReference type="Gene3D" id="3.40.50.300">
    <property type="entry name" value="P-loop containing nucleotide triphosphate hydrolases"/>
    <property type="match status" value="2"/>
</dbReference>
<evidence type="ECO:0000256" key="1">
    <source>
        <dbReference type="ARBA" id="ARBA00022723"/>
    </source>
</evidence>
<evidence type="ECO:0000256" key="2">
    <source>
        <dbReference type="ARBA" id="ARBA00022741"/>
    </source>
</evidence>
<dbReference type="Proteomes" id="UP000002027">
    <property type="component" value="Chromosome 1"/>
</dbReference>
<evidence type="ECO:0000313" key="13">
    <source>
        <dbReference type="Proteomes" id="UP000002027"/>
    </source>
</evidence>
<keyword evidence="5" id="KW-0862">Zinc</keyword>
<reference evidence="12 13" key="2">
    <citation type="journal article" date="2010" name="Stand. Genomic Sci.">
        <title>Complete genome sequence of Desulfohalobium retbaense type strain (HR(100)).</title>
        <authorList>
            <person name="Spring S."/>
            <person name="Nolan M."/>
            <person name="Lapidus A."/>
            <person name="Glavina Del Rio T."/>
            <person name="Copeland A."/>
            <person name="Tice H."/>
            <person name="Cheng J.F."/>
            <person name="Lucas S."/>
            <person name="Land M."/>
            <person name="Chen F."/>
            <person name="Bruce D."/>
            <person name="Goodwin L."/>
            <person name="Pitluck S."/>
            <person name="Ivanova N."/>
            <person name="Mavromatis K."/>
            <person name="Mikhailova N."/>
            <person name="Pati A."/>
            <person name="Chen A."/>
            <person name="Palaniappan K."/>
            <person name="Hauser L."/>
            <person name="Chang Y.J."/>
            <person name="Jeffries C.D."/>
            <person name="Munk C."/>
            <person name="Kiss H."/>
            <person name="Chain P."/>
            <person name="Han C."/>
            <person name="Brettin T."/>
            <person name="Detter J.C."/>
            <person name="Schuler E."/>
            <person name="Goker M."/>
            <person name="Rohde M."/>
            <person name="Bristow J."/>
            <person name="Eisen J.A."/>
            <person name="Markowitz V."/>
            <person name="Hugenholtz P."/>
            <person name="Kyrpides N.C."/>
            <person name="Klenk H.P."/>
        </authorList>
    </citation>
    <scope>NUCLEOTIDE SEQUENCE [LARGE SCALE GENOMIC DNA]</scope>
    <source>
        <strain evidence="13">ATCC 49802 / DSM 20745 / S 6022</strain>
    </source>
</reference>
<dbReference type="RefSeq" id="WP_012872329.1">
    <property type="nucleotide sequence ID" value="NC_013523.1"/>
</dbReference>
<sequence>MIPTRLAIRNFMSYREPVEIDFRGIRVACLSGDNGAGKSALLDAITWALWGKARVNSDRDLISIGAPDMEVTFGFILGEQEFRVTRRRRARATSSATLELEAIEGDRCRSLTGASLRETQQTIDRLLRMDYETFINSAFILQGRADEFTTKTPQQRKQVLAEILNLSEYDRYEEAARQAFRERDRRLREIDLHLAELDQRLADLPRHREEVESLGQELLKLTDRADDLRRRLDAVQERVRSLEFTASQRESVRRRKVELDVAIADLERRRATLHEQIAAHRAVLARRDAIEAGYRELTELRQREADLTDRLSARQELIERRRAIEQAIQQATHRLETEIHSVTCQIDERRLQLKELPDVVARLDAVTAELAELTGVADAIAQEHAAQAAREARRGELQAENKRLRADMEEIKARLDQIEGAGALCPVCRRELGEDERQRLRTEYTAEGKALGDQFRANAAAIKQLQAEAAEAAARIEHLERQRARAEKLERTAAALRERHERLTRAQAETEQLEALLAGLRDRLARGAPGAEHRPALAEVEQALADLPYDREEHQTIRARIAALRGVEEERRQLDVAQTALERDEAQIETLTLQIAQHQAERAAAEAEEAELSEQLTQLEPLRAERDALQAELEALEACRGETQARLGAAQQRLEDCLRLQDLREERIAERRQVAEEKMIYDELTLAFGKRGIQAMIIENVIPELQDEANAILDKMPGNTMRVEFRTQKQTVRGDNTIETLDIVIGDEAGRRPYELYSGGEAFRANFAIRVALSTLLARRAGTRLQTLVIDEGFGTQDSQGRDGLIEAIRAIERDFQTILVITHLSELKEMFPTRIEVRKTPTGSQVRVA</sequence>
<reference evidence="13" key="1">
    <citation type="submission" date="2009-11" db="EMBL/GenBank/DDBJ databases">
        <title>The complete chromosome 1 of Sphaerobacter thermophilus DSM 20745.</title>
        <authorList>
            <person name="Lucas S."/>
            <person name="Copeland A."/>
            <person name="Lapidus A."/>
            <person name="Glavina del Rio T."/>
            <person name="Dalin E."/>
            <person name="Tice H."/>
            <person name="Bruce D."/>
            <person name="Goodwin L."/>
            <person name="Pitluck S."/>
            <person name="Kyrpides N."/>
            <person name="Mavromatis K."/>
            <person name="Ivanova N."/>
            <person name="Mikhailova N."/>
            <person name="LaButti K.M."/>
            <person name="Clum A."/>
            <person name="Sun H.I."/>
            <person name="Brettin T."/>
            <person name="Detter J.C."/>
            <person name="Han C."/>
            <person name="Larimer F."/>
            <person name="Land M."/>
            <person name="Hauser L."/>
            <person name="Markowitz V."/>
            <person name="Cheng J.F."/>
            <person name="Hugenholtz P."/>
            <person name="Woyke T."/>
            <person name="Wu D."/>
            <person name="Steenblock K."/>
            <person name="Schneider S."/>
            <person name="Pukall R."/>
            <person name="Goeker M."/>
            <person name="Klenk H.P."/>
            <person name="Eisen J.A."/>
        </authorList>
    </citation>
    <scope>NUCLEOTIDE SEQUENCE [LARGE SCALE GENOMIC DNA]</scope>
    <source>
        <strain evidence="13">ATCC 49802 / DSM 20745 / S 6022</strain>
    </source>
</reference>
<evidence type="ECO:0000256" key="5">
    <source>
        <dbReference type="ARBA" id="ARBA00022833"/>
    </source>
</evidence>
<keyword evidence="2" id="KW-0547">Nucleotide-binding</keyword>
<dbReference type="GO" id="GO:0046872">
    <property type="term" value="F:metal ion binding"/>
    <property type="evidence" value="ECO:0007669"/>
    <property type="project" value="UniProtKB-KW"/>
</dbReference>
<evidence type="ECO:0000313" key="12">
    <source>
        <dbReference type="EMBL" id="ACZ39283.1"/>
    </source>
</evidence>
<evidence type="ECO:0000256" key="6">
    <source>
        <dbReference type="ARBA" id="ARBA00022840"/>
    </source>
</evidence>
<dbReference type="InterPro" id="IPR013134">
    <property type="entry name" value="Zn_hook_RAD50"/>
</dbReference>
<dbReference type="InterPro" id="IPR027417">
    <property type="entry name" value="P-loop_NTPase"/>
</dbReference>
<dbReference type="InterPro" id="IPR038729">
    <property type="entry name" value="Rad50/SbcC_AAA"/>
</dbReference>
<feature type="coiled-coil region" evidence="9">
    <location>
        <begin position="394"/>
        <end position="421"/>
    </location>
</feature>
<keyword evidence="13" id="KW-1185">Reference proteome</keyword>
<feature type="domain" description="Rad50/SbcC-type AAA" evidence="11">
    <location>
        <begin position="5"/>
        <end position="201"/>
    </location>
</feature>
<gene>
    <name evidence="12" type="ordered locus">Sthe_1850</name>
</gene>
<keyword evidence="7 9" id="KW-0175">Coiled coil</keyword>
<feature type="coiled-coil region" evidence="9">
    <location>
        <begin position="204"/>
        <end position="283"/>
    </location>
</feature>
<dbReference type="KEGG" id="sti:Sthe_1850"/>
<dbReference type="eggNOG" id="COG0419">
    <property type="taxonomic scope" value="Bacteria"/>
</dbReference>
<dbReference type="Pfam" id="PF04423">
    <property type="entry name" value="Rad50_zn_hook"/>
    <property type="match status" value="1"/>
</dbReference>
<dbReference type="SUPFAM" id="SSF75712">
    <property type="entry name" value="Rad50 coiled-coil Zn hook"/>
    <property type="match status" value="1"/>
</dbReference>
<feature type="domain" description="Zinc-hook" evidence="10">
    <location>
        <begin position="405"/>
        <end position="451"/>
    </location>
</feature>
<evidence type="ECO:0000256" key="7">
    <source>
        <dbReference type="ARBA" id="ARBA00023054"/>
    </source>
</evidence>
<evidence type="ECO:0000259" key="11">
    <source>
        <dbReference type="Pfam" id="PF13476"/>
    </source>
</evidence>
<proteinExistence type="predicted"/>
<evidence type="ECO:0000259" key="10">
    <source>
        <dbReference type="Pfam" id="PF04423"/>
    </source>
</evidence>
<dbReference type="STRING" id="479434.Sthe_1850"/>
<dbReference type="GO" id="GO:0016887">
    <property type="term" value="F:ATP hydrolysis activity"/>
    <property type="evidence" value="ECO:0007669"/>
    <property type="project" value="InterPro"/>
</dbReference>
<keyword evidence="8" id="KW-0234">DNA repair</keyword>
<evidence type="ECO:0000256" key="3">
    <source>
        <dbReference type="ARBA" id="ARBA00022763"/>
    </source>
</evidence>
<dbReference type="GO" id="GO:0006302">
    <property type="term" value="P:double-strand break repair"/>
    <property type="evidence" value="ECO:0007669"/>
    <property type="project" value="InterPro"/>
</dbReference>
<dbReference type="GO" id="GO:0005524">
    <property type="term" value="F:ATP binding"/>
    <property type="evidence" value="ECO:0007669"/>
    <property type="project" value="UniProtKB-KW"/>
</dbReference>
<keyword evidence="4" id="KW-0378">Hydrolase</keyword>
<accession>D1C4W6</accession>
<keyword evidence="6" id="KW-0067">ATP-binding</keyword>
<dbReference type="PANTHER" id="PTHR32114">
    <property type="entry name" value="ABC TRANSPORTER ABCH.3"/>
    <property type="match status" value="1"/>
</dbReference>
<dbReference type="SUPFAM" id="SSF52540">
    <property type="entry name" value="P-loop containing nucleoside triphosphate hydrolases"/>
    <property type="match status" value="2"/>
</dbReference>
<keyword evidence="1" id="KW-0479">Metal-binding</keyword>
<dbReference type="FunCoup" id="D1C4W6">
    <property type="interactions" value="56"/>
</dbReference>
<dbReference type="OrthoDB" id="9795626at2"/>
<dbReference type="HOGENOM" id="CLU_004785_0_2_0"/>
<evidence type="ECO:0000256" key="4">
    <source>
        <dbReference type="ARBA" id="ARBA00022801"/>
    </source>
</evidence>
<dbReference type="PANTHER" id="PTHR32114:SF2">
    <property type="entry name" value="ABC TRANSPORTER ABCH.3"/>
    <property type="match status" value="1"/>
</dbReference>
<feature type="coiled-coil region" evidence="9">
    <location>
        <begin position="567"/>
        <end position="646"/>
    </location>
</feature>
<dbReference type="AlphaFoldDB" id="D1C4W6"/>
<protein>
    <submittedName>
        <fullName evidence="12">SMC domain protein</fullName>
    </submittedName>
</protein>
<feature type="coiled-coil region" evidence="9">
    <location>
        <begin position="462"/>
        <end position="523"/>
    </location>
</feature>
<dbReference type="InParanoid" id="D1C4W6"/>
<name>D1C4W6_SPHTD</name>